<dbReference type="InterPro" id="IPR023696">
    <property type="entry name" value="Ureohydrolase_dom_sf"/>
</dbReference>
<evidence type="ECO:0000313" key="3">
    <source>
        <dbReference type="EMBL" id="MEA5445037.1"/>
    </source>
</evidence>
<organism evidence="3 4">
    <name type="scientific">Natronospira elongata</name>
    <dbReference type="NCBI Taxonomy" id="3110268"/>
    <lineage>
        <taxon>Bacteria</taxon>
        <taxon>Pseudomonadati</taxon>
        <taxon>Pseudomonadota</taxon>
        <taxon>Gammaproteobacteria</taxon>
        <taxon>Natronospirales</taxon>
        <taxon>Natronospiraceae</taxon>
        <taxon>Natronospira</taxon>
    </lineage>
</organism>
<keyword evidence="4" id="KW-1185">Reference proteome</keyword>
<dbReference type="GO" id="GO:0040029">
    <property type="term" value="P:epigenetic regulation of gene expression"/>
    <property type="evidence" value="ECO:0007669"/>
    <property type="project" value="TreeGrafter"/>
</dbReference>
<dbReference type="RefSeq" id="WP_346050661.1">
    <property type="nucleotide sequence ID" value="NZ_JAYGII010000005.1"/>
</dbReference>
<dbReference type="InterPro" id="IPR023801">
    <property type="entry name" value="His_deacetylse_dom"/>
</dbReference>
<dbReference type="Gene3D" id="3.40.800.20">
    <property type="entry name" value="Histone deacetylase domain"/>
    <property type="match status" value="1"/>
</dbReference>
<dbReference type="PANTHER" id="PTHR10625:SF11">
    <property type="entry name" value="HISTONE DEACETYLASE 14, CHLOROPLASTIC"/>
    <property type="match status" value="1"/>
</dbReference>
<gene>
    <name evidence="3" type="ORF">VCB98_04290</name>
</gene>
<name>A0AAP6JED2_9GAMM</name>
<dbReference type="Pfam" id="PF00850">
    <property type="entry name" value="Hist_deacetyl"/>
    <property type="match status" value="1"/>
</dbReference>
<evidence type="ECO:0000259" key="2">
    <source>
        <dbReference type="Pfam" id="PF00850"/>
    </source>
</evidence>
<accession>A0AAP6JED2</accession>
<evidence type="ECO:0000256" key="1">
    <source>
        <dbReference type="ARBA" id="ARBA00005947"/>
    </source>
</evidence>
<dbReference type="CDD" id="cd09992">
    <property type="entry name" value="HDAC_classII"/>
    <property type="match status" value="1"/>
</dbReference>
<protein>
    <submittedName>
        <fullName evidence="3">Histone deacetylase</fullName>
    </submittedName>
</protein>
<dbReference type="InterPro" id="IPR000286">
    <property type="entry name" value="HDACs"/>
</dbReference>
<feature type="domain" description="Histone deacetylase" evidence="2">
    <location>
        <begin position="52"/>
        <end position="338"/>
    </location>
</feature>
<dbReference type="GO" id="GO:0004407">
    <property type="term" value="F:histone deacetylase activity"/>
    <property type="evidence" value="ECO:0007669"/>
    <property type="project" value="TreeGrafter"/>
</dbReference>
<dbReference type="PANTHER" id="PTHR10625">
    <property type="entry name" value="HISTONE DEACETYLASE HDAC1-RELATED"/>
    <property type="match status" value="1"/>
</dbReference>
<dbReference type="AlphaFoldDB" id="A0AAP6JED2"/>
<comment type="similarity">
    <text evidence="1">Belongs to the histone deacetylase family.</text>
</comment>
<proteinExistence type="inferred from homology"/>
<dbReference type="Proteomes" id="UP001302316">
    <property type="component" value="Unassembled WGS sequence"/>
</dbReference>
<evidence type="ECO:0000313" key="4">
    <source>
        <dbReference type="Proteomes" id="UP001302316"/>
    </source>
</evidence>
<dbReference type="PRINTS" id="PR01270">
    <property type="entry name" value="HDASUPER"/>
</dbReference>
<sequence length="370" mass="40021">MNDNAKQRKVLVLNDPRVLEHRPDVEDEFLPGRLNKRVRGILSSLVVKWNYPEHPGRITAITDLLAAEPIAGVELAPGRVATREELLRVHTDSYLKSIYKLRGKHAWLDVDTTAVSPGSVEAAEVAAGSAIRAVEAIMTGEADSAFALSRPPGHHATSVRARGFCLFNNVAVAAAHAQMAMDCERVLIVDWDAHHGNGTQDIFWANPDVMLFDTHRAAPFYPGSGHLKEVGEGIGEGTTINVPLPEGAGDEAMIRAFREILVPAAEWFQPDLILVSAGFDPHRLDLCLNCSDEGFSQLTGIMRDLADQLCKGRLAFVLEGGYNLQPLARGVHAVLEVLAGGDPKVPTDPGVAAVTEARDFHLSAFGDDID</sequence>
<comment type="caution">
    <text evidence="3">The sequence shown here is derived from an EMBL/GenBank/DDBJ whole genome shotgun (WGS) entry which is preliminary data.</text>
</comment>
<reference evidence="3 4" key="1">
    <citation type="submission" date="2023-12" db="EMBL/GenBank/DDBJ databases">
        <title>Whole-genome sequencing of halo(alkali)philic microorganisms from hypersaline lakes.</title>
        <authorList>
            <person name="Sorokin D.Y."/>
            <person name="Merkel A.Y."/>
            <person name="Messina E."/>
            <person name="Yakimov M."/>
        </authorList>
    </citation>
    <scope>NUCLEOTIDE SEQUENCE [LARGE SCALE GENOMIC DNA]</scope>
    <source>
        <strain evidence="3 4">AB-CW1</strain>
    </source>
</reference>
<dbReference type="SUPFAM" id="SSF52768">
    <property type="entry name" value="Arginase/deacetylase"/>
    <property type="match status" value="1"/>
</dbReference>
<dbReference type="InterPro" id="IPR037138">
    <property type="entry name" value="His_deacetylse_dom_sf"/>
</dbReference>
<dbReference type="EMBL" id="JAYGII010000005">
    <property type="protein sequence ID" value="MEA5445037.1"/>
    <property type="molecule type" value="Genomic_DNA"/>
</dbReference>
<dbReference type="GO" id="GO:0005737">
    <property type="term" value="C:cytoplasm"/>
    <property type="evidence" value="ECO:0007669"/>
    <property type="project" value="TreeGrafter"/>
</dbReference>